<dbReference type="SUPFAM" id="SSF101898">
    <property type="entry name" value="NHL repeat"/>
    <property type="match status" value="1"/>
</dbReference>
<name>A0A1V9G236_9BACT</name>
<gene>
    <name evidence="3" type="ORF">A4R26_16270</name>
</gene>
<evidence type="ECO:0000313" key="4">
    <source>
        <dbReference type="Proteomes" id="UP000192276"/>
    </source>
</evidence>
<protein>
    <recommendedName>
        <fullName evidence="5">Gluconolactonase</fullName>
    </recommendedName>
</protein>
<dbReference type="AlphaFoldDB" id="A0A1V9G236"/>
<evidence type="ECO:0000256" key="2">
    <source>
        <dbReference type="ARBA" id="ARBA00022525"/>
    </source>
</evidence>
<comment type="caution">
    <text evidence="3">The sequence shown here is derived from an EMBL/GenBank/DDBJ whole genome shotgun (WGS) entry which is preliminary data.</text>
</comment>
<dbReference type="EMBL" id="LWBP01000089">
    <property type="protein sequence ID" value="OQP64650.1"/>
    <property type="molecule type" value="Genomic_DNA"/>
</dbReference>
<organism evidence="3 4">
    <name type="scientific">Niastella populi</name>
    <dbReference type="NCBI Taxonomy" id="550983"/>
    <lineage>
        <taxon>Bacteria</taxon>
        <taxon>Pseudomonadati</taxon>
        <taxon>Bacteroidota</taxon>
        <taxon>Chitinophagia</taxon>
        <taxon>Chitinophagales</taxon>
        <taxon>Chitinophagaceae</taxon>
        <taxon>Niastella</taxon>
    </lineage>
</organism>
<proteinExistence type="predicted"/>
<sequence>MHCEPEFDRLATVFKDDTFQLTGVAISSQGRLFTNYPLWSDIYKYAVVEVGGESNGPKQENHWMYKQPYPNLYMNSWQAGENGKDKWVCVQAVYTDDKNKLWVVDPASPKMEGVYQNSHKLVKIDLATNTTEHTYFFDGVAGPNSYLNDVRIDNKRQYAYLTNSNEGGIVVVNLASGTARQVLQDHHSTKSDPAFTFIIDGQELTKNGQPVKIHSDGIALTPDGDWLYYKPLTDDKLYRIRTEHLRNDGMSSEALGAKVEDLGHFVPTDGMIFDRKGNLYLGDMRTYSIKKISPDLKMQNLITDDRLIWPDSYSISEDGYLYISCSQIQKQPEYNNGVNKRTAPYAIYKLKLP</sequence>
<dbReference type="PANTHER" id="PTHR10009:SF18">
    <property type="entry name" value="PROTEIN YELLOW-LIKE PROTEIN"/>
    <property type="match status" value="1"/>
</dbReference>
<evidence type="ECO:0000313" key="3">
    <source>
        <dbReference type="EMBL" id="OQP64650.1"/>
    </source>
</evidence>
<keyword evidence="4" id="KW-1185">Reference proteome</keyword>
<dbReference type="Pfam" id="PF03022">
    <property type="entry name" value="MRJP"/>
    <property type="match status" value="1"/>
</dbReference>
<dbReference type="PANTHER" id="PTHR10009">
    <property type="entry name" value="PROTEIN YELLOW-RELATED"/>
    <property type="match status" value="1"/>
</dbReference>
<dbReference type="InterPro" id="IPR011042">
    <property type="entry name" value="6-blade_b-propeller_TolB-like"/>
</dbReference>
<keyword evidence="2" id="KW-0964">Secreted</keyword>
<evidence type="ECO:0000256" key="1">
    <source>
        <dbReference type="ARBA" id="ARBA00004613"/>
    </source>
</evidence>
<accession>A0A1V9G236</accession>
<dbReference type="STRING" id="550983.A4R26_16270"/>
<evidence type="ECO:0008006" key="5">
    <source>
        <dbReference type="Google" id="ProtNLM"/>
    </source>
</evidence>
<dbReference type="GO" id="GO:0005576">
    <property type="term" value="C:extracellular region"/>
    <property type="evidence" value="ECO:0007669"/>
    <property type="project" value="UniProtKB-SubCell"/>
</dbReference>
<dbReference type="Gene3D" id="2.120.10.30">
    <property type="entry name" value="TolB, C-terminal domain"/>
    <property type="match status" value="1"/>
</dbReference>
<reference evidence="4" key="1">
    <citation type="submission" date="2016-04" db="EMBL/GenBank/DDBJ databases">
        <authorList>
            <person name="Chen L."/>
            <person name="Zhuang W."/>
            <person name="Wang G."/>
        </authorList>
    </citation>
    <scope>NUCLEOTIDE SEQUENCE [LARGE SCALE GENOMIC DNA]</scope>
    <source>
        <strain evidence="4">208</strain>
    </source>
</reference>
<dbReference type="Proteomes" id="UP000192276">
    <property type="component" value="Unassembled WGS sequence"/>
</dbReference>
<comment type="subcellular location">
    <subcellularLocation>
        <location evidence="1">Secreted</location>
    </subcellularLocation>
</comment>
<dbReference type="InterPro" id="IPR017996">
    <property type="entry name" value="MRJP/yellow-related"/>
</dbReference>